<name>A8FUT7_SHESH</name>
<dbReference type="EMBL" id="CP000821">
    <property type="protein sequence ID" value="ABV36610.1"/>
    <property type="molecule type" value="Genomic_DNA"/>
</dbReference>
<accession>A8FUT7</accession>
<evidence type="ECO:0000313" key="2">
    <source>
        <dbReference type="Proteomes" id="UP000002015"/>
    </source>
</evidence>
<dbReference type="RefSeq" id="WP_012142345.1">
    <property type="nucleotide sequence ID" value="NC_009831.1"/>
</dbReference>
<dbReference type="AlphaFoldDB" id="A8FUT7"/>
<dbReference type="Proteomes" id="UP000002015">
    <property type="component" value="Chromosome"/>
</dbReference>
<protein>
    <submittedName>
        <fullName evidence="1">Uncharacterized protein</fullName>
    </submittedName>
</protein>
<keyword evidence="2" id="KW-1185">Reference proteome</keyword>
<dbReference type="KEGG" id="sse:Ssed_2001"/>
<reference evidence="1 2" key="1">
    <citation type="submission" date="2007-08" db="EMBL/GenBank/DDBJ databases">
        <title>Complete sequence of Shewanella sediminis HAW-EB3.</title>
        <authorList>
            <consortium name="US DOE Joint Genome Institute"/>
            <person name="Copeland A."/>
            <person name="Lucas S."/>
            <person name="Lapidus A."/>
            <person name="Barry K."/>
            <person name="Glavina del Rio T."/>
            <person name="Dalin E."/>
            <person name="Tice H."/>
            <person name="Pitluck S."/>
            <person name="Chertkov O."/>
            <person name="Brettin T."/>
            <person name="Bruce D."/>
            <person name="Detter J.C."/>
            <person name="Han C."/>
            <person name="Schmutz J."/>
            <person name="Larimer F."/>
            <person name="Land M."/>
            <person name="Hauser L."/>
            <person name="Kyrpides N."/>
            <person name="Kim E."/>
            <person name="Zhao J.-S."/>
            <person name="Richardson P."/>
        </authorList>
    </citation>
    <scope>NUCLEOTIDE SEQUENCE [LARGE SCALE GENOMIC DNA]</scope>
    <source>
        <strain evidence="1 2">HAW-EB3</strain>
    </source>
</reference>
<evidence type="ECO:0000313" key="1">
    <source>
        <dbReference type="EMBL" id="ABV36610.1"/>
    </source>
</evidence>
<sequence length="80" mass="9243">MRDKNGDEVIVGNVVRLLQLPDVGYDKHELKDVSTMVGECFTVESIEYECVEINKWFGSGDDKFCHTLFLWPEEIEFVSI</sequence>
<gene>
    <name evidence="1" type="ordered locus">Ssed_2001</name>
</gene>
<organism evidence="1 2">
    <name type="scientific">Shewanella sediminis (strain HAW-EB3)</name>
    <dbReference type="NCBI Taxonomy" id="425104"/>
    <lineage>
        <taxon>Bacteria</taxon>
        <taxon>Pseudomonadati</taxon>
        <taxon>Pseudomonadota</taxon>
        <taxon>Gammaproteobacteria</taxon>
        <taxon>Alteromonadales</taxon>
        <taxon>Shewanellaceae</taxon>
        <taxon>Shewanella</taxon>
    </lineage>
</organism>
<dbReference type="OrthoDB" id="8780118at2"/>
<proteinExistence type="predicted"/>
<dbReference type="HOGENOM" id="CLU_2587787_0_0_6"/>